<feature type="compositionally biased region" description="Basic residues" evidence="1">
    <location>
        <begin position="83"/>
        <end position="96"/>
    </location>
</feature>
<evidence type="ECO:0000313" key="2">
    <source>
        <dbReference type="EMBL" id="KAJ7033330.1"/>
    </source>
</evidence>
<evidence type="ECO:0000256" key="1">
    <source>
        <dbReference type="SAM" id="MobiDB-lite"/>
    </source>
</evidence>
<accession>A0AAD6STD3</accession>
<feature type="region of interest" description="Disordered" evidence="1">
    <location>
        <begin position="72"/>
        <end position="97"/>
    </location>
</feature>
<evidence type="ECO:0000313" key="3">
    <source>
        <dbReference type="Proteomes" id="UP001218188"/>
    </source>
</evidence>
<organism evidence="2 3">
    <name type="scientific">Mycena alexandri</name>
    <dbReference type="NCBI Taxonomy" id="1745969"/>
    <lineage>
        <taxon>Eukaryota</taxon>
        <taxon>Fungi</taxon>
        <taxon>Dikarya</taxon>
        <taxon>Basidiomycota</taxon>
        <taxon>Agaricomycotina</taxon>
        <taxon>Agaricomycetes</taxon>
        <taxon>Agaricomycetidae</taxon>
        <taxon>Agaricales</taxon>
        <taxon>Marasmiineae</taxon>
        <taxon>Mycenaceae</taxon>
        <taxon>Mycena</taxon>
    </lineage>
</organism>
<dbReference type="Proteomes" id="UP001218188">
    <property type="component" value="Unassembled WGS sequence"/>
</dbReference>
<sequence>MFCIKTQLNCLFYVGAWLRPMPAIWGVQISGHWPGPKKEGGIKALNELRKIGLPIRSPSEVNYRGYKYRAKVSRREGPGDAKRGRRDGAKRRRAGLRPREAGWGLREAGWAGGRRAGFEAAHHGWCMPLRYRASQHILRDTVNAYENAPPNEQSKEPVPATVTHLPIQHLQLQLRHVTRALSVPAPSRPQCVKLERPRELVNEVGCRLLQSTMQRRIVCAHCGIAV</sequence>
<dbReference type="EMBL" id="JARJCM010000066">
    <property type="protein sequence ID" value="KAJ7033330.1"/>
    <property type="molecule type" value="Genomic_DNA"/>
</dbReference>
<protein>
    <submittedName>
        <fullName evidence="2">Uncharacterized protein</fullName>
    </submittedName>
</protein>
<comment type="caution">
    <text evidence="2">The sequence shown here is derived from an EMBL/GenBank/DDBJ whole genome shotgun (WGS) entry which is preliminary data.</text>
</comment>
<feature type="compositionally biased region" description="Basic and acidic residues" evidence="1">
    <location>
        <begin position="73"/>
        <end position="82"/>
    </location>
</feature>
<dbReference type="AlphaFoldDB" id="A0AAD6STD3"/>
<proteinExistence type="predicted"/>
<keyword evidence="3" id="KW-1185">Reference proteome</keyword>
<reference evidence="2" key="1">
    <citation type="submission" date="2023-03" db="EMBL/GenBank/DDBJ databases">
        <title>Massive genome expansion in bonnet fungi (Mycena s.s.) driven by repeated elements and novel gene families across ecological guilds.</title>
        <authorList>
            <consortium name="Lawrence Berkeley National Laboratory"/>
            <person name="Harder C.B."/>
            <person name="Miyauchi S."/>
            <person name="Viragh M."/>
            <person name="Kuo A."/>
            <person name="Thoen E."/>
            <person name="Andreopoulos B."/>
            <person name="Lu D."/>
            <person name="Skrede I."/>
            <person name="Drula E."/>
            <person name="Henrissat B."/>
            <person name="Morin E."/>
            <person name="Kohler A."/>
            <person name="Barry K."/>
            <person name="LaButti K."/>
            <person name="Morin E."/>
            <person name="Salamov A."/>
            <person name="Lipzen A."/>
            <person name="Mereny Z."/>
            <person name="Hegedus B."/>
            <person name="Baldrian P."/>
            <person name="Stursova M."/>
            <person name="Weitz H."/>
            <person name="Taylor A."/>
            <person name="Grigoriev I.V."/>
            <person name="Nagy L.G."/>
            <person name="Martin F."/>
            <person name="Kauserud H."/>
        </authorList>
    </citation>
    <scope>NUCLEOTIDE SEQUENCE</scope>
    <source>
        <strain evidence="2">CBHHK200</strain>
    </source>
</reference>
<name>A0AAD6STD3_9AGAR</name>
<gene>
    <name evidence="2" type="ORF">C8F04DRAFT_1184315</name>
</gene>